<dbReference type="PANTHER" id="PTHR43047">
    <property type="entry name" value="TWO-COMPONENT HISTIDINE PROTEIN KINASE"/>
    <property type="match status" value="1"/>
</dbReference>
<dbReference type="SUPFAM" id="SSF47384">
    <property type="entry name" value="Homodimeric domain of signal transducing histidine kinase"/>
    <property type="match status" value="1"/>
</dbReference>
<dbReference type="InterPro" id="IPR036097">
    <property type="entry name" value="HisK_dim/P_sf"/>
</dbReference>
<keyword evidence="6" id="KW-0472">Membrane</keyword>
<dbReference type="GO" id="GO:0016301">
    <property type="term" value="F:kinase activity"/>
    <property type="evidence" value="ECO:0007669"/>
    <property type="project" value="UniProtKB-KW"/>
</dbReference>
<dbReference type="EC" id="2.7.13.3" evidence="2"/>
<dbReference type="InterPro" id="IPR005467">
    <property type="entry name" value="His_kinase_dom"/>
</dbReference>
<dbReference type="SMART" id="SM00388">
    <property type="entry name" value="HisKA"/>
    <property type="match status" value="1"/>
</dbReference>
<keyword evidence="5 8" id="KW-0418">Kinase</keyword>
<dbReference type="InterPro" id="IPR036890">
    <property type="entry name" value="HATPase_C_sf"/>
</dbReference>
<evidence type="ECO:0000256" key="4">
    <source>
        <dbReference type="ARBA" id="ARBA00022679"/>
    </source>
</evidence>
<evidence type="ECO:0000313" key="9">
    <source>
        <dbReference type="Proteomes" id="UP001596152"/>
    </source>
</evidence>
<feature type="transmembrane region" description="Helical" evidence="6">
    <location>
        <begin position="55"/>
        <end position="74"/>
    </location>
</feature>
<proteinExistence type="predicted"/>
<evidence type="ECO:0000256" key="3">
    <source>
        <dbReference type="ARBA" id="ARBA00022553"/>
    </source>
</evidence>
<dbReference type="InterPro" id="IPR003661">
    <property type="entry name" value="HisK_dim/P_dom"/>
</dbReference>
<keyword evidence="9" id="KW-1185">Reference proteome</keyword>
<dbReference type="PANTHER" id="PTHR43047:SF63">
    <property type="entry name" value="HISTIDINE KINASE"/>
    <property type="match status" value="1"/>
</dbReference>
<accession>A0ABW0FLM8</accession>
<keyword evidence="3" id="KW-0597">Phosphoprotein</keyword>
<dbReference type="SMART" id="SM00387">
    <property type="entry name" value="HATPase_c"/>
    <property type="match status" value="1"/>
</dbReference>
<dbReference type="Pfam" id="PF02518">
    <property type="entry name" value="HATPase_c"/>
    <property type="match status" value="1"/>
</dbReference>
<evidence type="ECO:0000259" key="7">
    <source>
        <dbReference type="PROSITE" id="PS50109"/>
    </source>
</evidence>
<feature type="transmembrane region" description="Helical" evidence="6">
    <location>
        <begin position="161"/>
        <end position="180"/>
    </location>
</feature>
<dbReference type="PRINTS" id="PR00344">
    <property type="entry name" value="BCTRLSENSOR"/>
</dbReference>
<dbReference type="CDD" id="cd00082">
    <property type="entry name" value="HisKA"/>
    <property type="match status" value="1"/>
</dbReference>
<dbReference type="Pfam" id="PF00512">
    <property type="entry name" value="HisKA"/>
    <property type="match status" value="1"/>
</dbReference>
<evidence type="ECO:0000256" key="1">
    <source>
        <dbReference type="ARBA" id="ARBA00000085"/>
    </source>
</evidence>
<dbReference type="SUPFAM" id="SSF55874">
    <property type="entry name" value="ATPase domain of HSP90 chaperone/DNA topoisomerase II/histidine kinase"/>
    <property type="match status" value="1"/>
</dbReference>
<sequence length="568" mass="58865">MNPVANTDPDASPPPARATMAEGLSALTAWHAAWAVGAAVLALAGTLLGGFGGSVIFGAAAMVLPGLAGLGLLWRDGTGERSLVLVVWTLAALAAAMLSGGLAGPLVGHIIMPFVAALALGGPRHGVRLAQAGSIGAGVAALGGQLSALLIGAPASQPLPASLSVLLAMIAAVLAVRLAWRLRENKLKAAEAMAHRVETLLAAQPGLTLVLEPNGRVLAAYGSPPPAMEPEALFQAGLFAAVHAPDRPAILAAIDRALAGQEGQVQFAPRIALDRRVNLIVRRMDDVDGGQRVIAQAFDATRQFATEIGLEAARAEAEARDSGKTRFLANMSHELRTPLNAVLGFSDIMRQRIFGPLPQKYADYADSIHEAGGHLLDLINDVLDVSKIEAERYELSRETFDAREIVSAAVALVRVTANDKGVFLSSLVPDQPLTVDADKRALKQITLNLLSNAIKFTPSGGSVTLTLDVIGPYLELVVSDTGIGIAARDLKRLGRPFEQAGAVEQKVQGTGLGLSLVRALSELHGGRMSLESTLGEGTAVTVRMPVAVAVRAPTPEGGAEVIPFNAGG</sequence>
<dbReference type="CDD" id="cd16922">
    <property type="entry name" value="HATPase_EvgS-ArcB-TorS-like"/>
    <property type="match status" value="1"/>
</dbReference>
<name>A0ABW0FLM8_9CAUL</name>
<dbReference type="RefSeq" id="WP_374038616.1">
    <property type="nucleotide sequence ID" value="NZ_CP169082.1"/>
</dbReference>
<comment type="caution">
    <text evidence="8">The sequence shown here is derived from an EMBL/GenBank/DDBJ whole genome shotgun (WGS) entry which is preliminary data.</text>
</comment>
<comment type="catalytic activity">
    <reaction evidence="1">
        <text>ATP + protein L-histidine = ADP + protein N-phospho-L-histidine.</text>
        <dbReference type="EC" id="2.7.13.3"/>
    </reaction>
</comment>
<reference evidence="9" key="1">
    <citation type="journal article" date="2019" name="Int. J. Syst. Evol. Microbiol.">
        <title>The Global Catalogue of Microorganisms (GCM) 10K type strain sequencing project: providing services to taxonomists for standard genome sequencing and annotation.</title>
        <authorList>
            <consortium name="The Broad Institute Genomics Platform"/>
            <consortium name="The Broad Institute Genome Sequencing Center for Infectious Disease"/>
            <person name="Wu L."/>
            <person name="Ma J."/>
        </authorList>
    </citation>
    <scope>NUCLEOTIDE SEQUENCE [LARGE SCALE GENOMIC DNA]</scope>
    <source>
        <strain evidence="9">JCM 12125</strain>
    </source>
</reference>
<dbReference type="InterPro" id="IPR003594">
    <property type="entry name" value="HATPase_dom"/>
</dbReference>
<keyword evidence="6" id="KW-1133">Transmembrane helix</keyword>
<evidence type="ECO:0000256" key="5">
    <source>
        <dbReference type="ARBA" id="ARBA00022777"/>
    </source>
</evidence>
<dbReference type="Gene3D" id="1.10.287.130">
    <property type="match status" value="1"/>
</dbReference>
<feature type="transmembrane region" description="Helical" evidence="6">
    <location>
        <begin position="27"/>
        <end position="49"/>
    </location>
</feature>
<evidence type="ECO:0000256" key="6">
    <source>
        <dbReference type="SAM" id="Phobius"/>
    </source>
</evidence>
<evidence type="ECO:0000313" key="8">
    <source>
        <dbReference type="EMBL" id="MFC5342695.1"/>
    </source>
</evidence>
<feature type="domain" description="Histidine kinase" evidence="7">
    <location>
        <begin position="330"/>
        <end position="548"/>
    </location>
</feature>
<keyword evidence="4" id="KW-0808">Transferase</keyword>
<evidence type="ECO:0000256" key="2">
    <source>
        <dbReference type="ARBA" id="ARBA00012438"/>
    </source>
</evidence>
<gene>
    <name evidence="8" type="ORF">ACFPIE_02140</name>
</gene>
<protein>
    <recommendedName>
        <fullName evidence="2">histidine kinase</fullName>
        <ecNumber evidence="2">2.7.13.3</ecNumber>
    </recommendedName>
</protein>
<feature type="transmembrane region" description="Helical" evidence="6">
    <location>
        <begin position="83"/>
        <end position="100"/>
    </location>
</feature>
<dbReference type="InterPro" id="IPR004358">
    <property type="entry name" value="Sig_transdc_His_kin-like_C"/>
</dbReference>
<feature type="transmembrane region" description="Helical" evidence="6">
    <location>
        <begin position="135"/>
        <end position="155"/>
    </location>
</feature>
<dbReference type="EMBL" id="JBHSLF010000002">
    <property type="protein sequence ID" value="MFC5342695.1"/>
    <property type="molecule type" value="Genomic_DNA"/>
</dbReference>
<keyword evidence="6" id="KW-0812">Transmembrane</keyword>
<dbReference type="Gene3D" id="3.30.565.10">
    <property type="entry name" value="Histidine kinase-like ATPase, C-terminal domain"/>
    <property type="match status" value="1"/>
</dbReference>
<dbReference type="PROSITE" id="PS50109">
    <property type="entry name" value="HIS_KIN"/>
    <property type="match status" value="1"/>
</dbReference>
<dbReference type="Proteomes" id="UP001596152">
    <property type="component" value="Unassembled WGS sequence"/>
</dbReference>
<organism evidence="8 9">
    <name type="scientific">Brevundimonas staleyi</name>
    <dbReference type="NCBI Taxonomy" id="74326"/>
    <lineage>
        <taxon>Bacteria</taxon>
        <taxon>Pseudomonadati</taxon>
        <taxon>Pseudomonadota</taxon>
        <taxon>Alphaproteobacteria</taxon>
        <taxon>Caulobacterales</taxon>
        <taxon>Caulobacteraceae</taxon>
        <taxon>Brevundimonas</taxon>
    </lineage>
</organism>